<dbReference type="InterPro" id="IPR002925">
    <property type="entry name" value="Dienelactn_hydro"/>
</dbReference>
<dbReference type="Gene3D" id="3.40.50.1820">
    <property type="entry name" value="alpha/beta hydrolase"/>
    <property type="match status" value="1"/>
</dbReference>
<evidence type="ECO:0000313" key="2">
    <source>
        <dbReference type="EMBL" id="EOO00231.1"/>
    </source>
</evidence>
<dbReference type="EMBL" id="KB933101">
    <property type="protein sequence ID" value="EOO00231.1"/>
    <property type="molecule type" value="Genomic_DNA"/>
</dbReference>
<dbReference type="Proteomes" id="UP000014074">
    <property type="component" value="Unassembled WGS sequence"/>
</dbReference>
<feature type="domain" description="Dienelactone hydrolase" evidence="1">
    <location>
        <begin position="17"/>
        <end position="134"/>
    </location>
</feature>
<evidence type="ECO:0000259" key="1">
    <source>
        <dbReference type="Pfam" id="PF01738"/>
    </source>
</evidence>
<protein>
    <submittedName>
        <fullName evidence="2">Putative dienelactone hydrolase family protein</fullName>
    </submittedName>
</protein>
<reference evidence="3" key="1">
    <citation type="journal article" date="2013" name="Genome Announc.">
        <title>Draft genome sequence of the ascomycete Phaeoacremonium aleophilum strain UCR-PA7, a causal agent of the esca disease complex in grapevines.</title>
        <authorList>
            <person name="Blanco-Ulate B."/>
            <person name="Rolshausen P."/>
            <person name="Cantu D."/>
        </authorList>
    </citation>
    <scope>NUCLEOTIDE SEQUENCE [LARGE SCALE GENOMIC DNA]</scope>
    <source>
        <strain evidence="3">UCR-PA7</strain>
    </source>
</reference>
<dbReference type="AlphaFoldDB" id="R8BLG9"/>
<dbReference type="eggNOG" id="KOG3043">
    <property type="taxonomic scope" value="Eukaryota"/>
</dbReference>
<dbReference type="RefSeq" id="XP_007915054.1">
    <property type="nucleotide sequence ID" value="XM_007916863.1"/>
</dbReference>
<dbReference type="KEGG" id="tmn:UCRPA7_4327"/>
<dbReference type="GeneID" id="19324767"/>
<dbReference type="HOGENOM" id="CLU_1846491_0_0_1"/>
<keyword evidence="2" id="KW-0378">Hydrolase</keyword>
<evidence type="ECO:0000313" key="3">
    <source>
        <dbReference type="Proteomes" id="UP000014074"/>
    </source>
</evidence>
<accession>R8BLG9</accession>
<dbReference type="GO" id="GO:0016787">
    <property type="term" value="F:hydrolase activity"/>
    <property type="evidence" value="ECO:0007669"/>
    <property type="project" value="UniProtKB-KW"/>
</dbReference>
<proteinExistence type="predicted"/>
<name>R8BLG9_PHAM7</name>
<keyword evidence="3" id="KW-1185">Reference proteome</keyword>
<sequence>MELCKGHENVNKSWFISHSRTLADSFARAGYLTVAPDMFNGTPAPSDINNGGFNTTQFLAAHGTNVTDPIITSTIDYMRKTLGIKTIAATGYCYGGRYSFRFVAPGKGADVAFAAHPSLLENGEIEAIAGPASIAAAGQ</sequence>
<dbReference type="SUPFAM" id="SSF53474">
    <property type="entry name" value="alpha/beta-Hydrolases"/>
    <property type="match status" value="1"/>
</dbReference>
<dbReference type="InterPro" id="IPR029058">
    <property type="entry name" value="AB_hydrolase_fold"/>
</dbReference>
<dbReference type="PANTHER" id="PTHR17630">
    <property type="entry name" value="DIENELACTONE HYDROLASE"/>
    <property type="match status" value="1"/>
</dbReference>
<dbReference type="PANTHER" id="PTHR17630:SF44">
    <property type="entry name" value="PROTEIN AIM2"/>
    <property type="match status" value="1"/>
</dbReference>
<organism evidence="2 3">
    <name type="scientific">Phaeoacremonium minimum (strain UCR-PA7)</name>
    <name type="common">Esca disease fungus</name>
    <name type="synonym">Togninia minima</name>
    <dbReference type="NCBI Taxonomy" id="1286976"/>
    <lineage>
        <taxon>Eukaryota</taxon>
        <taxon>Fungi</taxon>
        <taxon>Dikarya</taxon>
        <taxon>Ascomycota</taxon>
        <taxon>Pezizomycotina</taxon>
        <taxon>Sordariomycetes</taxon>
        <taxon>Sordariomycetidae</taxon>
        <taxon>Togniniales</taxon>
        <taxon>Togniniaceae</taxon>
        <taxon>Phaeoacremonium</taxon>
    </lineage>
</organism>
<dbReference type="OrthoDB" id="17560at2759"/>
<dbReference type="Pfam" id="PF01738">
    <property type="entry name" value="DLH"/>
    <property type="match status" value="1"/>
</dbReference>
<gene>
    <name evidence="2" type="ORF">UCRPA7_4327</name>
</gene>